<sequence>MKLTARSIGVFLLTTSFVLVIMIPHSGAAPMLQIGDIALKLDWQGVFDPPDQNGDGKSDLPGIDGSPNTVDLPSASGSQFDWSTGSGRTWGIAQITGIYKITAGDIENPTTLSSLPLWTPSSGDFLFARFGGLKLDTAHAGYPPAAFPYDLYFDKDADNDYTKSGVAYLEVFNVNFDAYALDATAGPGDGKYGSFGTNMDDGTLWLDVALTPGILENYDSLAEGPNGGFAASDWDIEKSTVTSLTTGGFIFYGDIVGGAALSSYIFQDGAFPLNPVNAVKADLQFQGTLNPIFNPATGKYTDPNGWVSEGQDPSTLQVVPEPASLLLFGSGLAGLGGFIRRRRNK</sequence>
<dbReference type="RefSeq" id="WP_073042297.1">
    <property type="nucleotide sequence ID" value="NZ_FQVB01000077.1"/>
</dbReference>
<accession>A0A1M5JFX7</accession>
<feature type="domain" description="Ice-binding protein C-terminal" evidence="1">
    <location>
        <begin position="319"/>
        <end position="341"/>
    </location>
</feature>
<protein>
    <submittedName>
        <fullName evidence="2">VPLPA-CTERM protein sorting domain-containing protein</fullName>
    </submittedName>
</protein>
<proteinExistence type="predicted"/>
<organism evidence="2 3">
    <name type="scientific">Desulfacinum infernum DSM 9756</name>
    <dbReference type="NCBI Taxonomy" id="1121391"/>
    <lineage>
        <taxon>Bacteria</taxon>
        <taxon>Pseudomonadati</taxon>
        <taxon>Thermodesulfobacteriota</taxon>
        <taxon>Syntrophobacteria</taxon>
        <taxon>Syntrophobacterales</taxon>
        <taxon>Syntrophobacteraceae</taxon>
        <taxon>Desulfacinum</taxon>
    </lineage>
</organism>
<dbReference type="Pfam" id="PF07589">
    <property type="entry name" value="PEP-CTERM"/>
    <property type="match status" value="1"/>
</dbReference>
<dbReference type="NCBIfam" id="TIGR02595">
    <property type="entry name" value="PEP_CTERM"/>
    <property type="match status" value="1"/>
</dbReference>
<evidence type="ECO:0000259" key="1">
    <source>
        <dbReference type="Pfam" id="PF07589"/>
    </source>
</evidence>
<evidence type="ECO:0000313" key="3">
    <source>
        <dbReference type="Proteomes" id="UP000184076"/>
    </source>
</evidence>
<dbReference type="EMBL" id="FQVB01000077">
    <property type="protein sequence ID" value="SHG38943.1"/>
    <property type="molecule type" value="Genomic_DNA"/>
</dbReference>
<dbReference type="AlphaFoldDB" id="A0A1M5JFX7"/>
<gene>
    <name evidence="2" type="ORF">SAMN02745206_03771</name>
</gene>
<dbReference type="Proteomes" id="UP000184076">
    <property type="component" value="Unassembled WGS sequence"/>
</dbReference>
<dbReference type="OrthoDB" id="5472202at2"/>
<dbReference type="InterPro" id="IPR013424">
    <property type="entry name" value="Ice-binding_C"/>
</dbReference>
<name>A0A1M5JFX7_9BACT</name>
<keyword evidence="3" id="KW-1185">Reference proteome</keyword>
<reference evidence="3" key="1">
    <citation type="submission" date="2016-11" db="EMBL/GenBank/DDBJ databases">
        <authorList>
            <person name="Varghese N."/>
            <person name="Submissions S."/>
        </authorList>
    </citation>
    <scope>NUCLEOTIDE SEQUENCE [LARGE SCALE GENOMIC DNA]</scope>
    <source>
        <strain evidence="3">DSM 9756</strain>
    </source>
</reference>
<evidence type="ECO:0000313" key="2">
    <source>
        <dbReference type="EMBL" id="SHG38943.1"/>
    </source>
</evidence>